<keyword evidence="4 5" id="KW-0472">Membrane</keyword>
<comment type="subcellular location">
    <subcellularLocation>
        <location evidence="1">Membrane</location>
        <topology evidence="1">Multi-pass membrane protein</topology>
    </subcellularLocation>
</comment>
<dbReference type="STRING" id="1314800.A0A1B7N393"/>
<evidence type="ECO:0000256" key="2">
    <source>
        <dbReference type="ARBA" id="ARBA00022692"/>
    </source>
</evidence>
<evidence type="ECO:0000313" key="8">
    <source>
        <dbReference type="Proteomes" id="UP000092154"/>
    </source>
</evidence>
<keyword evidence="3 6" id="KW-1133">Transmembrane helix</keyword>
<evidence type="ECO:0000256" key="3">
    <source>
        <dbReference type="ARBA" id="ARBA00022989"/>
    </source>
</evidence>
<feature type="transmembrane region" description="Helical" evidence="6">
    <location>
        <begin position="163"/>
        <end position="193"/>
    </location>
</feature>
<keyword evidence="2 5" id="KW-0812">Transmembrane</keyword>
<accession>A0A1B7N393</accession>
<evidence type="ECO:0000256" key="6">
    <source>
        <dbReference type="SAM" id="Phobius"/>
    </source>
</evidence>
<sequence length="311" mass="35414">MLNHLYMMIMAGYLALSSLAYVVPLLGTGVRWRAHYNHKEGDVQPHTGPVITSFFGVLRRVHGIEGRPGLYRGLMPMLITLIIILSEALMIFLNGNNIRHGTYSVPDVGAICLLVYSIFAVLAYLPLVIITNRAITTPHKLPYFDVIYSLRILLTPAERRRPWILYLTPGFVAAQVAHTAYVILLLLSIWQLHLPELVNPDIPRNEEIPLDKFVIALVLLILGKVVLPPLKVITTRLSIQRNDTALEFDTVSQEEHTPLLPHYQHYGADEDVISLRTTEREPYVGLVDCGKRIIDEEGWRTFYRAWWLSTF</sequence>
<evidence type="ECO:0000313" key="7">
    <source>
        <dbReference type="EMBL" id="OAX39313.1"/>
    </source>
</evidence>
<dbReference type="AlphaFoldDB" id="A0A1B7N393"/>
<protein>
    <submittedName>
        <fullName evidence="7">Mitochondrial carrier</fullName>
    </submittedName>
</protein>
<evidence type="ECO:0000256" key="4">
    <source>
        <dbReference type="ARBA" id="ARBA00023136"/>
    </source>
</evidence>
<dbReference type="InParanoid" id="A0A1B7N393"/>
<dbReference type="PROSITE" id="PS50920">
    <property type="entry name" value="SOLCAR"/>
    <property type="match status" value="1"/>
</dbReference>
<keyword evidence="8" id="KW-1185">Reference proteome</keyword>
<dbReference type="EMBL" id="KV448254">
    <property type="protein sequence ID" value="OAX39313.1"/>
    <property type="molecule type" value="Genomic_DNA"/>
</dbReference>
<dbReference type="InterPro" id="IPR023395">
    <property type="entry name" value="MCP_dom_sf"/>
</dbReference>
<dbReference type="InterPro" id="IPR018108">
    <property type="entry name" value="MCP_transmembrane"/>
</dbReference>
<dbReference type="OrthoDB" id="21292at2759"/>
<dbReference type="Proteomes" id="UP000092154">
    <property type="component" value="Unassembled WGS sequence"/>
</dbReference>
<evidence type="ECO:0000256" key="1">
    <source>
        <dbReference type="ARBA" id="ARBA00004141"/>
    </source>
</evidence>
<organism evidence="7 8">
    <name type="scientific">Rhizopogon vinicolor AM-OR11-026</name>
    <dbReference type="NCBI Taxonomy" id="1314800"/>
    <lineage>
        <taxon>Eukaryota</taxon>
        <taxon>Fungi</taxon>
        <taxon>Dikarya</taxon>
        <taxon>Basidiomycota</taxon>
        <taxon>Agaricomycotina</taxon>
        <taxon>Agaricomycetes</taxon>
        <taxon>Agaricomycetidae</taxon>
        <taxon>Boletales</taxon>
        <taxon>Suillineae</taxon>
        <taxon>Rhizopogonaceae</taxon>
        <taxon>Rhizopogon</taxon>
    </lineage>
</organism>
<gene>
    <name evidence="7" type="ORF">K503DRAFT_769609</name>
</gene>
<dbReference type="Gene3D" id="1.50.40.10">
    <property type="entry name" value="Mitochondrial carrier domain"/>
    <property type="match status" value="1"/>
</dbReference>
<feature type="transmembrane region" description="Helical" evidence="6">
    <location>
        <begin position="213"/>
        <end position="233"/>
    </location>
</feature>
<feature type="transmembrane region" description="Helical" evidence="6">
    <location>
        <begin position="108"/>
        <end position="130"/>
    </location>
</feature>
<name>A0A1B7N393_9AGAM</name>
<proteinExistence type="predicted"/>
<reference evidence="7 8" key="1">
    <citation type="submission" date="2016-06" db="EMBL/GenBank/DDBJ databases">
        <title>Comparative genomics of the ectomycorrhizal sister species Rhizopogon vinicolor and Rhizopogon vesiculosus (Basidiomycota: Boletales) reveals a divergence of the mating type B locus.</title>
        <authorList>
            <consortium name="DOE Joint Genome Institute"/>
            <person name="Mujic A.B."/>
            <person name="Kuo A."/>
            <person name="Tritt A."/>
            <person name="Lipzen A."/>
            <person name="Chen C."/>
            <person name="Johnson J."/>
            <person name="Sharma A."/>
            <person name="Barry K."/>
            <person name="Grigoriev I.V."/>
            <person name="Spatafora J.W."/>
        </authorList>
    </citation>
    <scope>NUCLEOTIDE SEQUENCE [LARGE SCALE GENOMIC DNA]</scope>
    <source>
        <strain evidence="7 8">AM-OR11-026</strain>
    </source>
</reference>
<feature type="repeat" description="Solcar" evidence="5">
    <location>
        <begin position="3"/>
        <end position="98"/>
    </location>
</feature>
<feature type="transmembrane region" description="Helical" evidence="6">
    <location>
        <begin position="69"/>
        <end position="93"/>
    </location>
</feature>
<dbReference type="SUPFAM" id="SSF103506">
    <property type="entry name" value="Mitochondrial carrier"/>
    <property type="match status" value="1"/>
</dbReference>
<evidence type="ECO:0000256" key="5">
    <source>
        <dbReference type="PROSITE-ProRule" id="PRU00282"/>
    </source>
</evidence>
<dbReference type="GO" id="GO:0016020">
    <property type="term" value="C:membrane"/>
    <property type="evidence" value="ECO:0007669"/>
    <property type="project" value="UniProtKB-SubCell"/>
</dbReference>
<feature type="transmembrane region" description="Helical" evidence="6">
    <location>
        <begin position="6"/>
        <end position="26"/>
    </location>
</feature>